<dbReference type="Proteomes" id="UP000624183">
    <property type="component" value="Unassembled WGS sequence"/>
</dbReference>
<accession>A0ABQ3BXZ4</accession>
<protein>
    <submittedName>
        <fullName evidence="2">Uncharacterized protein</fullName>
    </submittedName>
</protein>
<comment type="caution">
    <text evidence="2">The sequence shown here is derived from an EMBL/GenBank/DDBJ whole genome shotgun (WGS) entry which is preliminary data.</text>
</comment>
<proteinExistence type="predicted"/>
<evidence type="ECO:0000313" key="2">
    <source>
        <dbReference type="EMBL" id="GGZ61012.1"/>
    </source>
</evidence>
<keyword evidence="3" id="KW-1185">Reference proteome</keyword>
<sequence length="44" mass="4430">MTHPLRGPQGHPAGGRAEPYAAPYTEVNAAEGPGSVWGAPGFLG</sequence>
<organism evidence="2 3">
    <name type="scientific">Streptomyces rubiginosohelvolus</name>
    <dbReference type="NCBI Taxonomy" id="67362"/>
    <lineage>
        <taxon>Bacteria</taxon>
        <taxon>Bacillati</taxon>
        <taxon>Actinomycetota</taxon>
        <taxon>Actinomycetes</taxon>
        <taxon>Kitasatosporales</taxon>
        <taxon>Streptomycetaceae</taxon>
        <taxon>Streptomyces</taxon>
    </lineage>
</organism>
<feature type="region of interest" description="Disordered" evidence="1">
    <location>
        <begin position="1"/>
        <end position="20"/>
    </location>
</feature>
<evidence type="ECO:0000256" key="1">
    <source>
        <dbReference type="SAM" id="MobiDB-lite"/>
    </source>
</evidence>
<evidence type="ECO:0000313" key="3">
    <source>
        <dbReference type="Proteomes" id="UP000624183"/>
    </source>
</evidence>
<dbReference type="EMBL" id="BMUW01000007">
    <property type="protein sequence ID" value="GGZ61012.1"/>
    <property type="molecule type" value="Genomic_DNA"/>
</dbReference>
<reference evidence="3" key="1">
    <citation type="journal article" date="2019" name="Int. J. Syst. Evol. Microbiol.">
        <title>The Global Catalogue of Microorganisms (GCM) 10K type strain sequencing project: providing services to taxonomists for standard genome sequencing and annotation.</title>
        <authorList>
            <consortium name="The Broad Institute Genomics Platform"/>
            <consortium name="The Broad Institute Genome Sequencing Center for Infectious Disease"/>
            <person name="Wu L."/>
            <person name="Ma J."/>
        </authorList>
    </citation>
    <scope>NUCLEOTIDE SEQUENCE [LARGE SCALE GENOMIC DNA]</scope>
    <source>
        <strain evidence="3">JCM 4602</strain>
    </source>
</reference>
<gene>
    <name evidence="2" type="ORF">GCM10010328_39380</name>
</gene>
<name>A0ABQ3BXZ4_9ACTN</name>